<dbReference type="GO" id="GO:0005829">
    <property type="term" value="C:cytosol"/>
    <property type="evidence" value="ECO:0007669"/>
    <property type="project" value="TreeGrafter"/>
</dbReference>
<dbReference type="AlphaFoldDB" id="A0A0P7BQ09"/>
<dbReference type="PANTHER" id="PTHR16099:SF5">
    <property type="entry name" value="NUCLEOTIDE TRIPHOSPHATE DIPHOSPHATASE NUDT15"/>
    <property type="match status" value="1"/>
</dbReference>
<evidence type="ECO:0000313" key="4">
    <source>
        <dbReference type="EMBL" id="KPM43002.1"/>
    </source>
</evidence>
<organism evidence="4 5">
    <name type="scientific">Neonectria ditissima</name>
    <dbReference type="NCBI Taxonomy" id="78410"/>
    <lineage>
        <taxon>Eukaryota</taxon>
        <taxon>Fungi</taxon>
        <taxon>Dikarya</taxon>
        <taxon>Ascomycota</taxon>
        <taxon>Pezizomycotina</taxon>
        <taxon>Sordariomycetes</taxon>
        <taxon>Hypocreomycetidae</taxon>
        <taxon>Hypocreales</taxon>
        <taxon>Nectriaceae</taxon>
        <taxon>Neonectria</taxon>
    </lineage>
</organism>
<dbReference type="PROSITE" id="PS51462">
    <property type="entry name" value="NUDIX"/>
    <property type="match status" value="1"/>
</dbReference>
<dbReference type="GO" id="GO:0006203">
    <property type="term" value="P:dGTP catabolic process"/>
    <property type="evidence" value="ECO:0007669"/>
    <property type="project" value="TreeGrafter"/>
</dbReference>
<dbReference type="STRING" id="78410.A0A0P7BQ09"/>
<dbReference type="CDD" id="cd04678">
    <property type="entry name" value="NUDIX_MTH2_Nudt15"/>
    <property type="match status" value="1"/>
</dbReference>
<dbReference type="PROSITE" id="PS00893">
    <property type="entry name" value="NUDIX_BOX"/>
    <property type="match status" value="1"/>
</dbReference>
<dbReference type="InterPro" id="IPR020084">
    <property type="entry name" value="NUDIX_hydrolase_CS"/>
</dbReference>
<dbReference type="Gene3D" id="3.90.79.10">
    <property type="entry name" value="Nucleoside Triphosphate Pyrophosphohydrolase"/>
    <property type="match status" value="1"/>
</dbReference>
<evidence type="ECO:0000313" key="5">
    <source>
        <dbReference type="Proteomes" id="UP000050424"/>
    </source>
</evidence>
<dbReference type="EMBL" id="LKCW01000039">
    <property type="protein sequence ID" value="KPM43002.1"/>
    <property type="molecule type" value="Genomic_DNA"/>
</dbReference>
<keyword evidence="1 2" id="KW-0378">Hydrolase</keyword>
<feature type="domain" description="Nudix hydrolase" evidence="3">
    <location>
        <begin position="5"/>
        <end position="138"/>
    </location>
</feature>
<dbReference type="PRINTS" id="PR00502">
    <property type="entry name" value="NUDIXFAMILY"/>
</dbReference>
<accession>A0A0P7BQ09</accession>
<name>A0A0P7BQ09_9HYPO</name>
<dbReference type="Proteomes" id="UP000050424">
    <property type="component" value="Unassembled WGS sequence"/>
</dbReference>
<dbReference type="PANTHER" id="PTHR16099">
    <property type="entry name" value="8-OXO-DGTP DIPHOSPHATES NUDT15"/>
    <property type="match status" value="1"/>
</dbReference>
<dbReference type="GO" id="GO:0035539">
    <property type="term" value="F:8-oxo-7,8-dihydrodeoxyguanosine triphosphate pyrophosphatase activity"/>
    <property type="evidence" value="ECO:0007669"/>
    <property type="project" value="TreeGrafter"/>
</dbReference>
<evidence type="ECO:0000256" key="2">
    <source>
        <dbReference type="RuleBase" id="RU003476"/>
    </source>
</evidence>
<keyword evidence="5" id="KW-1185">Reference proteome</keyword>
<dbReference type="OrthoDB" id="447842at2759"/>
<dbReference type="InterPro" id="IPR020476">
    <property type="entry name" value="Nudix_hydrolase"/>
</dbReference>
<dbReference type="SUPFAM" id="SSF55811">
    <property type="entry name" value="Nudix"/>
    <property type="match status" value="1"/>
</dbReference>
<dbReference type="InterPro" id="IPR000086">
    <property type="entry name" value="NUDIX_hydrolase_dom"/>
</dbReference>
<proteinExistence type="inferred from homology"/>
<gene>
    <name evidence="4" type="ORF">AK830_g3516</name>
</gene>
<protein>
    <recommendedName>
        <fullName evidence="3">Nudix hydrolase domain-containing protein</fullName>
    </recommendedName>
</protein>
<dbReference type="Pfam" id="PF00293">
    <property type="entry name" value="NUDIX"/>
    <property type="match status" value="1"/>
</dbReference>
<dbReference type="InterPro" id="IPR015797">
    <property type="entry name" value="NUDIX_hydrolase-like_dom_sf"/>
</dbReference>
<evidence type="ECO:0000256" key="1">
    <source>
        <dbReference type="ARBA" id="ARBA00022801"/>
    </source>
</evidence>
<reference evidence="4 5" key="1">
    <citation type="submission" date="2015-09" db="EMBL/GenBank/DDBJ databases">
        <title>Draft genome of a European isolate of the apple canker pathogen Neonectria ditissima.</title>
        <authorList>
            <person name="Gomez-Cortecero A."/>
            <person name="Harrison R.J."/>
            <person name="Armitage A.D."/>
        </authorList>
    </citation>
    <scope>NUCLEOTIDE SEQUENCE [LARGE SCALE GENOMIC DNA]</scope>
    <source>
        <strain evidence="4 5">R09/05</strain>
    </source>
</reference>
<evidence type="ECO:0000259" key="3">
    <source>
        <dbReference type="PROSITE" id="PS51462"/>
    </source>
</evidence>
<comment type="similarity">
    <text evidence="2">Belongs to the Nudix hydrolase family.</text>
</comment>
<dbReference type="FunFam" id="3.90.79.10:FF:000060">
    <property type="entry name" value="Nudix hydrolase 1"/>
    <property type="match status" value="1"/>
</dbReference>
<comment type="caution">
    <text evidence="4">The sequence shown here is derived from an EMBL/GenBank/DDBJ whole genome shotgun (WGS) entry which is preliminary data.</text>
</comment>
<sequence>MASELPHPRVGVAAIIYGSDGKFITGKRTGSHGSGTWQLPGGHLEHGESILVCAEREVLEETGLEVRGVKIVAVTNDVFEEAGKHYITLFVHCEMEDKTAEPEVLEPEKCAGWYWKTWEDLKQILHSQQGETAGEKLFLPMVHLLEQTENLDDLKV</sequence>